<feature type="domain" description="Hydantoinase/oxoprolinase N-terminal" evidence="2">
    <location>
        <begin position="3"/>
        <end position="156"/>
    </location>
</feature>
<evidence type="ECO:0000259" key="1">
    <source>
        <dbReference type="Pfam" id="PF01968"/>
    </source>
</evidence>
<feature type="domain" description="Hydantoinase A/oxoprolinase" evidence="1">
    <location>
        <begin position="177"/>
        <end position="456"/>
    </location>
</feature>
<evidence type="ECO:0008006" key="4">
    <source>
        <dbReference type="Google" id="ProtNLM"/>
    </source>
</evidence>
<dbReference type="InterPro" id="IPR043129">
    <property type="entry name" value="ATPase_NBD"/>
</dbReference>
<dbReference type="InterPro" id="IPR002821">
    <property type="entry name" value="Hydantoinase_A"/>
</dbReference>
<name>A0A644TC96_9ZZZZ</name>
<dbReference type="GO" id="GO:0005829">
    <property type="term" value="C:cytosol"/>
    <property type="evidence" value="ECO:0007669"/>
    <property type="project" value="TreeGrafter"/>
</dbReference>
<organism evidence="3">
    <name type="scientific">bioreactor metagenome</name>
    <dbReference type="NCBI Taxonomy" id="1076179"/>
    <lineage>
        <taxon>unclassified sequences</taxon>
        <taxon>metagenomes</taxon>
        <taxon>ecological metagenomes</taxon>
    </lineage>
</organism>
<dbReference type="GO" id="GO:0006749">
    <property type="term" value="P:glutathione metabolic process"/>
    <property type="evidence" value="ECO:0007669"/>
    <property type="project" value="TreeGrafter"/>
</dbReference>
<dbReference type="Gene3D" id="3.30.420.40">
    <property type="match status" value="1"/>
</dbReference>
<reference evidence="3" key="1">
    <citation type="submission" date="2019-08" db="EMBL/GenBank/DDBJ databases">
        <authorList>
            <person name="Kucharzyk K."/>
            <person name="Murdoch R.W."/>
            <person name="Higgins S."/>
            <person name="Loffler F."/>
        </authorList>
    </citation>
    <scope>NUCLEOTIDE SEQUENCE</scope>
</reference>
<evidence type="ECO:0000313" key="3">
    <source>
        <dbReference type="EMBL" id="MPL63501.1"/>
    </source>
</evidence>
<dbReference type="EMBL" id="VSSQ01000021">
    <property type="protein sequence ID" value="MPL63501.1"/>
    <property type="molecule type" value="Genomic_DNA"/>
</dbReference>
<dbReference type="Pfam" id="PF01968">
    <property type="entry name" value="Hydantoinase_A"/>
    <property type="match status" value="1"/>
</dbReference>
<dbReference type="AlphaFoldDB" id="A0A644TC96"/>
<dbReference type="PANTHER" id="PTHR11365">
    <property type="entry name" value="5-OXOPROLINASE RELATED"/>
    <property type="match status" value="1"/>
</dbReference>
<dbReference type="PANTHER" id="PTHR11365:SF2">
    <property type="entry name" value="5-OXOPROLINASE"/>
    <property type="match status" value="1"/>
</dbReference>
<accession>A0A644TC96</accession>
<dbReference type="InterPro" id="IPR045079">
    <property type="entry name" value="Oxoprolinase-like"/>
</dbReference>
<proteinExistence type="predicted"/>
<dbReference type="SUPFAM" id="SSF53067">
    <property type="entry name" value="Actin-like ATPase domain"/>
    <property type="match status" value="1"/>
</dbReference>
<protein>
    <recommendedName>
        <fullName evidence="4">Acetophenone carboxylase gamma subunit</fullName>
    </recommendedName>
</protein>
<comment type="caution">
    <text evidence="3">The sequence shown here is derived from an EMBL/GenBank/DDBJ whole genome shotgun (WGS) entry which is preliminary data.</text>
</comment>
<dbReference type="InterPro" id="IPR008040">
    <property type="entry name" value="Hydant_A_N"/>
</dbReference>
<dbReference type="GO" id="GO:0017168">
    <property type="term" value="F:5-oxoprolinase (ATP-hydrolyzing) activity"/>
    <property type="evidence" value="ECO:0007669"/>
    <property type="project" value="TreeGrafter"/>
</dbReference>
<sequence length="556" mass="59216">MLLGIDVGGTFTDAVLVASGRILASSKMPTTHHDLLEGILSALDAVLPAADHTQLKRVALSTTIVTNALIEDRTDKVGLCLIPGPGIDIGKIVPVEPVILSGYIDHRGREVREPEVVEVRAACRHYSDCDVFAVAGKFAVRNPQHEMMVADWINEIAKPQYITTGAAVAGSLNFWRRANSAYFNAAVWRQFTHFSDAIEQALRQRGIDAPVYILKADGGTMPLAAAKMLPIEAIFTGPAASVLGIMAMYHDDRPAVSLDIGGTTTDIALWQEGKPLFASQGAVVKGYPTAVRAFRLKSVGIGGDSFVRYEKGELKVGPMRKGPAMALGGSHPTLSDAMIVAGLSTFGDLDRACQAMTYIALPGQMPGDAAKAVLDVAAGIVKQAIAEMIDEQAAEPVYKVEDIVNKTCFDPQMIIGVGGAAAGLVPIIAEQLNISYQVPDGSMVANAVGAAVARPTLDITLRADTTQGYYTVAELAVKNSINSRRFSVADAQQLAVEVLRERAAQVGIEAADVEIVQQEEFNLVRGFNTVGKIITCRMQIKPGVIMTVGRVQEVVL</sequence>
<dbReference type="Pfam" id="PF05378">
    <property type="entry name" value="Hydant_A_N"/>
    <property type="match status" value="1"/>
</dbReference>
<gene>
    <name evidence="3" type="ORF">SDC9_09137</name>
</gene>
<evidence type="ECO:0000259" key="2">
    <source>
        <dbReference type="Pfam" id="PF05378"/>
    </source>
</evidence>